<dbReference type="OrthoDB" id="6003540at2"/>
<dbReference type="STRING" id="1111728.GCA_000427805_04799"/>
<evidence type="ECO:0000313" key="5">
    <source>
        <dbReference type="EMBL" id="PHI29429.1"/>
    </source>
</evidence>
<sequence>MLSEFSYKQTLYSGLDAINAFSIIEGGYLEHRLISLESDTLCATHLSLGHIQIKSGKHNFPIIARGKVPADTVYIGFMTIGSESTRYNGIPVEAGRMRFYPENTEIFYQASGAAEWFAYSIPRAMLQTAIDIYSAGRFKLSADQIMTFHIKPGPLNQLKQEVTDILDIAKKINSVTLADAKNMADILSDALMKAYVKAICTPSNHIEDIKSVALNRFHGRLVMDSEQLVLKNMQQNLKSGGIADFTGYSLRAMEMIFKNTVGMTPTHWFLNIRLNGALRDLMYPKANTTVSDVADKWGFQHLSRFSEQYRKVFRELPSQTLAKARSRQS</sequence>
<dbReference type="RefSeq" id="WP_029096131.1">
    <property type="nucleotide sequence ID" value="NZ_CAADJA010000002.1"/>
</dbReference>
<evidence type="ECO:0000256" key="2">
    <source>
        <dbReference type="ARBA" id="ARBA00023125"/>
    </source>
</evidence>
<dbReference type="PROSITE" id="PS01124">
    <property type="entry name" value="HTH_ARAC_FAMILY_2"/>
    <property type="match status" value="1"/>
</dbReference>
<evidence type="ECO:0000313" key="6">
    <source>
        <dbReference type="EMBL" id="VFS47702.1"/>
    </source>
</evidence>
<evidence type="ECO:0000259" key="4">
    <source>
        <dbReference type="PROSITE" id="PS01124"/>
    </source>
</evidence>
<dbReference type="AlphaFoldDB" id="A0A2C6CRW9"/>
<dbReference type="PROSITE" id="PS00041">
    <property type="entry name" value="HTH_ARAC_FAMILY_1"/>
    <property type="match status" value="1"/>
</dbReference>
<keyword evidence="7" id="KW-1185">Reference proteome</keyword>
<dbReference type="InterPro" id="IPR018060">
    <property type="entry name" value="HTH_AraC"/>
</dbReference>
<gene>
    <name evidence="5" type="ORF">CRN84_08850</name>
    <name evidence="6" type="ORF">NCTC12282_02640</name>
</gene>
<dbReference type="EMBL" id="PDDX01000001">
    <property type="protein sequence ID" value="PHI29429.1"/>
    <property type="molecule type" value="Genomic_DNA"/>
</dbReference>
<reference evidence="5" key="1">
    <citation type="submission" date="2017-09" db="EMBL/GenBank/DDBJ databases">
        <title>FDA dAtabase for Regulatory Grade micrObial Sequences (FDA-ARGOS): Supporting development and validation of Infectious Disease Dx tests.</title>
        <authorList>
            <person name="Minogue T."/>
            <person name="Wolcott M."/>
            <person name="Wasieloski L."/>
            <person name="Aguilar W."/>
            <person name="Moore D."/>
            <person name="Tallon L.J."/>
            <person name="Sadzewicz L."/>
            <person name="Ott S."/>
            <person name="Zhao X."/>
            <person name="Nagaraj S."/>
            <person name="Vavikolanu K."/>
            <person name="Aluvathingal J."/>
            <person name="Nadendla S."/>
            <person name="Sichtig H."/>
        </authorList>
    </citation>
    <scope>NUCLEOTIDE SEQUENCE</scope>
    <source>
        <strain evidence="5">FDAARGOS_387</strain>
    </source>
</reference>
<reference evidence="6 8" key="3">
    <citation type="submission" date="2019-03" db="EMBL/GenBank/DDBJ databases">
        <authorList>
            <consortium name="Pathogen Informatics"/>
        </authorList>
    </citation>
    <scope>NUCLEOTIDE SEQUENCE [LARGE SCALE GENOMIC DNA]</scope>
    <source>
        <strain evidence="6 8">NCTC12282</strain>
    </source>
</reference>
<dbReference type="PANTHER" id="PTHR43280">
    <property type="entry name" value="ARAC-FAMILY TRANSCRIPTIONAL REGULATOR"/>
    <property type="match status" value="1"/>
</dbReference>
<reference evidence="7" key="2">
    <citation type="submission" date="2017-09" db="EMBL/GenBank/DDBJ databases">
        <title>FDA dAtabase for Regulatory Grade micrObial Sequences (FDA-ARGOS): Supporting development and validation of Infectious Disease Dx tests.</title>
        <authorList>
            <person name="Minogue T."/>
            <person name="Wolcott M."/>
            <person name="Wasieloski L."/>
            <person name="Aguilar W."/>
            <person name="Moore D."/>
            <person name="Tallon L."/>
            <person name="Sadzewicz L."/>
            <person name="Ott S."/>
            <person name="Zhao X."/>
            <person name="Nagaraj S."/>
            <person name="Vavikolanu K."/>
            <person name="Aluvathingal J."/>
            <person name="Nadendla S."/>
            <person name="Sichtig H."/>
        </authorList>
    </citation>
    <scope>NUCLEOTIDE SEQUENCE [LARGE SCALE GENOMIC DNA]</scope>
    <source>
        <strain evidence="7">FDAARGOS_387</strain>
    </source>
</reference>
<keyword evidence="3" id="KW-0804">Transcription</keyword>
<protein>
    <submittedName>
        <fullName evidence="5">AraC family transcriptional regulator</fullName>
    </submittedName>
    <submittedName>
        <fullName evidence="6">Transcriptional regulator EutR</fullName>
    </submittedName>
</protein>
<dbReference type="SUPFAM" id="SSF46689">
    <property type="entry name" value="Homeodomain-like"/>
    <property type="match status" value="1"/>
</dbReference>
<dbReference type="EMBL" id="CAADJA010000002">
    <property type="protein sequence ID" value="VFS47702.1"/>
    <property type="molecule type" value="Genomic_DNA"/>
</dbReference>
<feature type="domain" description="HTH araC/xylS-type" evidence="4">
    <location>
        <begin position="223"/>
        <end position="323"/>
    </location>
</feature>
<dbReference type="InterPro" id="IPR018062">
    <property type="entry name" value="HTH_AraC-typ_CS"/>
</dbReference>
<evidence type="ECO:0000256" key="1">
    <source>
        <dbReference type="ARBA" id="ARBA00023015"/>
    </source>
</evidence>
<evidence type="ECO:0000313" key="8">
    <source>
        <dbReference type="Proteomes" id="UP000373449"/>
    </source>
</evidence>
<dbReference type="Gene3D" id="1.10.10.60">
    <property type="entry name" value="Homeodomain-like"/>
    <property type="match status" value="1"/>
</dbReference>
<keyword evidence="2" id="KW-0238">DNA-binding</keyword>
<evidence type="ECO:0000256" key="3">
    <source>
        <dbReference type="ARBA" id="ARBA00023163"/>
    </source>
</evidence>
<proteinExistence type="predicted"/>
<dbReference type="GO" id="GO:0043565">
    <property type="term" value="F:sequence-specific DNA binding"/>
    <property type="evidence" value="ECO:0007669"/>
    <property type="project" value="InterPro"/>
</dbReference>
<dbReference type="Proteomes" id="UP000373449">
    <property type="component" value="Unassembled WGS sequence"/>
</dbReference>
<dbReference type="SMART" id="SM00342">
    <property type="entry name" value="HTH_ARAC"/>
    <property type="match status" value="1"/>
</dbReference>
<dbReference type="PANTHER" id="PTHR43280:SF31">
    <property type="entry name" value="TRANSCRIPTIONAL REGULATORY PROTEIN"/>
    <property type="match status" value="1"/>
</dbReference>
<dbReference type="InterPro" id="IPR009057">
    <property type="entry name" value="Homeodomain-like_sf"/>
</dbReference>
<name>A0A2C6CRW9_9GAMM</name>
<evidence type="ECO:0000313" key="7">
    <source>
        <dbReference type="Proteomes" id="UP000224974"/>
    </source>
</evidence>
<dbReference type="Proteomes" id="UP000224974">
    <property type="component" value="Unassembled WGS sequence"/>
</dbReference>
<organism evidence="5 7">
    <name type="scientific">Budvicia aquatica</name>
    <dbReference type="NCBI Taxonomy" id="82979"/>
    <lineage>
        <taxon>Bacteria</taxon>
        <taxon>Pseudomonadati</taxon>
        <taxon>Pseudomonadota</taxon>
        <taxon>Gammaproteobacteria</taxon>
        <taxon>Enterobacterales</taxon>
        <taxon>Budviciaceae</taxon>
        <taxon>Budvicia</taxon>
    </lineage>
</organism>
<keyword evidence="1" id="KW-0805">Transcription regulation</keyword>
<dbReference type="Pfam" id="PF12833">
    <property type="entry name" value="HTH_18"/>
    <property type="match status" value="1"/>
</dbReference>
<dbReference type="GO" id="GO:0003700">
    <property type="term" value="F:DNA-binding transcription factor activity"/>
    <property type="evidence" value="ECO:0007669"/>
    <property type="project" value="InterPro"/>
</dbReference>
<accession>A0A2C6CRW9</accession>